<dbReference type="OrthoDB" id="6057617at2759"/>
<name>A0A3S1HBW9_ELYCH</name>
<protein>
    <recommendedName>
        <fullName evidence="6">Chitin-binding type-2 domain-containing protein</fullName>
    </recommendedName>
</protein>
<dbReference type="InterPro" id="IPR052065">
    <property type="entry name" value="Compl_asym_regulator"/>
</dbReference>
<dbReference type="AlphaFoldDB" id="A0A3S1HBW9"/>
<dbReference type="EMBL" id="RQTK01000681">
    <property type="protein sequence ID" value="RUS76196.1"/>
    <property type="molecule type" value="Genomic_DNA"/>
</dbReference>
<gene>
    <name evidence="7" type="ORF">EGW08_016040</name>
</gene>
<sequence length="952" mass="108146">VIGTWQDWQSWSACSGPCSGVQTRIRTCTEPALCSTPCQGKALEWRDCGDPFLCCVPREWTAWGSWGAWSHESRLNVRHRSRKCEPKEKVGGYKQFLCPEPCVGQEVERDTCSDSSWATWSPWSSCRDVAGLVDSDTNMPCGDQDAQRNRSRTCRRGTCGRNCVGDIEQFIPCQLKPCCEEPVWSGWSDWGQCSDDGVQHRKRMCQSDPTKWRSPTCERRSCQGQDSESQRCDACPDCEKREWSCWDEWSPCGSDQGQTRWYQVRYRSCGGDQWSGKPLCPEACPGDRKEAKECCTPSSWTSWTGWSVCSSYQGESDLDTGEPCGGGPGNQTRTRTCTQGTCGDPCIGDATEISTCYERPCCVPQVVTPWTEWLTCYGNPPKSRRQRTCTLAASAGDGPPCRSLKECDNTEDEKECLCEEPTWQEWTSWSDCDKLNTLTERTRRCRYATGNSRECLNQSHCQGKNRETKECPCTPSSWTPWVEWSECSTYTGETDPSTGEVCGGGEGTRNRTRTCAQGTCGDLCYGESTDYSPCYVKPCCVPSKWTAWGPYGECMHGDAKRDPDTGLLCTDDGKGCRTKTRTCIIGTCPEKFCEGDESHSEFDCDLSICCAPRVLSDWSPWEECSGFTLSTIRRRHCLSSQAKKEEEKEEEEGGERENIVIQPDCRLEDFCKEQNLREEKRCNCQEPQWQPWEPWGMCDLTFYPSVRTRTRRCDYGTSNDPECPKYPASCPGPYSERKNCQCDWETWSQWSSCDFSSRSVPIRTRTRRCSYQGADCDSCVGEGSEAKDCLCAKARLGHWTDWTECRETFDGRTVKTRVRRCDVPQNYGDECANAPATWRSCEGLGPRTERERCEFPITNECEGRENGKYASKKPGCKFYIQCCRGKATERECSAHKYFDSICQECISEPHTCYPKADGYNYDVYRDEKNADRLKRFKHGRCTHNFRITRSVC</sequence>
<evidence type="ECO:0000313" key="8">
    <source>
        <dbReference type="Proteomes" id="UP000271974"/>
    </source>
</evidence>
<dbReference type="SUPFAM" id="SSF57625">
    <property type="entry name" value="Invertebrate chitin-binding proteins"/>
    <property type="match status" value="1"/>
</dbReference>
<evidence type="ECO:0000259" key="6">
    <source>
        <dbReference type="PROSITE" id="PS50940"/>
    </source>
</evidence>
<dbReference type="PANTHER" id="PTHR22906:SF43">
    <property type="entry name" value="PROPERDIN"/>
    <property type="match status" value="1"/>
</dbReference>
<dbReference type="InterPro" id="IPR036508">
    <property type="entry name" value="Chitin-bd_dom_sf"/>
</dbReference>
<keyword evidence="2" id="KW-0964">Secreted</keyword>
<reference evidence="7 8" key="1">
    <citation type="submission" date="2019-01" db="EMBL/GenBank/DDBJ databases">
        <title>A draft genome assembly of the solar-powered sea slug Elysia chlorotica.</title>
        <authorList>
            <person name="Cai H."/>
            <person name="Li Q."/>
            <person name="Fang X."/>
            <person name="Li J."/>
            <person name="Curtis N.E."/>
            <person name="Altenburger A."/>
            <person name="Shibata T."/>
            <person name="Feng M."/>
            <person name="Maeda T."/>
            <person name="Schwartz J.A."/>
            <person name="Shigenobu S."/>
            <person name="Lundholm N."/>
            <person name="Nishiyama T."/>
            <person name="Yang H."/>
            <person name="Hasebe M."/>
            <person name="Li S."/>
            <person name="Pierce S.K."/>
            <person name="Wang J."/>
        </authorList>
    </citation>
    <scope>NUCLEOTIDE SEQUENCE [LARGE SCALE GENOMIC DNA]</scope>
    <source>
        <strain evidence="7">EC2010</strain>
        <tissue evidence="7">Whole organism of an adult</tissue>
    </source>
</reference>
<keyword evidence="3" id="KW-0732">Signal</keyword>
<dbReference type="Gene3D" id="2.20.100.10">
    <property type="entry name" value="Thrombospondin type-1 (TSP1) repeat"/>
    <property type="match status" value="5"/>
</dbReference>
<evidence type="ECO:0000256" key="5">
    <source>
        <dbReference type="ARBA" id="ARBA00023157"/>
    </source>
</evidence>
<keyword evidence="5" id="KW-1015">Disulfide bond</keyword>
<evidence type="ECO:0000256" key="4">
    <source>
        <dbReference type="ARBA" id="ARBA00022737"/>
    </source>
</evidence>
<feature type="non-terminal residue" evidence="7">
    <location>
        <position position="1"/>
    </location>
</feature>
<dbReference type="InterPro" id="IPR000884">
    <property type="entry name" value="TSP1_rpt"/>
</dbReference>
<dbReference type="InterPro" id="IPR002557">
    <property type="entry name" value="Chitin-bd_dom"/>
</dbReference>
<comment type="subcellular location">
    <subcellularLocation>
        <location evidence="1">Secreted</location>
    </subcellularLocation>
</comment>
<evidence type="ECO:0000256" key="1">
    <source>
        <dbReference type="ARBA" id="ARBA00004613"/>
    </source>
</evidence>
<dbReference type="Proteomes" id="UP000271974">
    <property type="component" value="Unassembled WGS sequence"/>
</dbReference>
<proteinExistence type="predicted"/>
<dbReference type="PANTHER" id="PTHR22906">
    <property type="entry name" value="PROPERDIN"/>
    <property type="match status" value="1"/>
</dbReference>
<accession>A0A3S1HBW9</accession>
<dbReference type="PROSITE" id="PS50940">
    <property type="entry name" value="CHIT_BIND_II"/>
    <property type="match status" value="1"/>
</dbReference>
<dbReference type="SMART" id="SM00209">
    <property type="entry name" value="TSP1"/>
    <property type="match status" value="12"/>
</dbReference>
<dbReference type="GO" id="GO:0005576">
    <property type="term" value="C:extracellular region"/>
    <property type="evidence" value="ECO:0007669"/>
    <property type="project" value="InterPro"/>
</dbReference>
<dbReference type="STRING" id="188477.A0A3S1HBW9"/>
<evidence type="ECO:0000256" key="2">
    <source>
        <dbReference type="ARBA" id="ARBA00022525"/>
    </source>
</evidence>
<dbReference type="PROSITE" id="PS50092">
    <property type="entry name" value="TSP1"/>
    <property type="match status" value="7"/>
</dbReference>
<dbReference type="InterPro" id="IPR036383">
    <property type="entry name" value="TSP1_rpt_sf"/>
</dbReference>
<evidence type="ECO:0000256" key="3">
    <source>
        <dbReference type="ARBA" id="ARBA00022729"/>
    </source>
</evidence>
<feature type="domain" description="Chitin-binding type-2" evidence="6">
    <location>
        <begin position="858"/>
        <end position="914"/>
    </location>
</feature>
<comment type="caution">
    <text evidence="7">The sequence shown here is derived from an EMBL/GenBank/DDBJ whole genome shotgun (WGS) entry which is preliminary data.</text>
</comment>
<keyword evidence="8" id="KW-1185">Reference proteome</keyword>
<evidence type="ECO:0000313" key="7">
    <source>
        <dbReference type="EMBL" id="RUS76196.1"/>
    </source>
</evidence>
<dbReference type="GO" id="GO:0008061">
    <property type="term" value="F:chitin binding"/>
    <property type="evidence" value="ECO:0007669"/>
    <property type="project" value="InterPro"/>
</dbReference>
<dbReference type="PRINTS" id="PR01705">
    <property type="entry name" value="TSP1REPEAT"/>
</dbReference>
<organism evidence="7 8">
    <name type="scientific">Elysia chlorotica</name>
    <name type="common">Eastern emerald elysia</name>
    <name type="synonym">Sea slug</name>
    <dbReference type="NCBI Taxonomy" id="188477"/>
    <lineage>
        <taxon>Eukaryota</taxon>
        <taxon>Metazoa</taxon>
        <taxon>Spiralia</taxon>
        <taxon>Lophotrochozoa</taxon>
        <taxon>Mollusca</taxon>
        <taxon>Gastropoda</taxon>
        <taxon>Heterobranchia</taxon>
        <taxon>Euthyneura</taxon>
        <taxon>Panpulmonata</taxon>
        <taxon>Sacoglossa</taxon>
        <taxon>Placobranchoidea</taxon>
        <taxon>Plakobranchidae</taxon>
        <taxon>Elysia</taxon>
    </lineage>
</organism>
<dbReference type="SUPFAM" id="SSF82895">
    <property type="entry name" value="TSP-1 type 1 repeat"/>
    <property type="match status" value="2"/>
</dbReference>
<keyword evidence="4" id="KW-0677">Repeat</keyword>